<name>A0A0P0RI34_9BURK</name>
<dbReference type="InterPro" id="IPR018060">
    <property type="entry name" value="HTH_AraC"/>
</dbReference>
<dbReference type="EMBL" id="CP012747">
    <property type="protein sequence ID" value="ALL68380.1"/>
    <property type="molecule type" value="Genomic_DNA"/>
</dbReference>
<proteinExistence type="predicted"/>
<dbReference type="Proteomes" id="UP000019146">
    <property type="component" value="Chromosome 2"/>
</dbReference>
<evidence type="ECO:0000259" key="4">
    <source>
        <dbReference type="PROSITE" id="PS01124"/>
    </source>
</evidence>
<keyword evidence="1" id="KW-0805">Transcription regulation</keyword>
<reference evidence="5 6" key="1">
    <citation type="journal article" date="2014" name="Genome Announc.">
        <title>Draft Genome Sequence of the Haloacid-Degrading Burkholderia caribensis Strain MBA4.</title>
        <authorList>
            <person name="Pan Y."/>
            <person name="Kong K.F."/>
            <person name="Tsang J.S."/>
        </authorList>
    </citation>
    <scope>NUCLEOTIDE SEQUENCE [LARGE SCALE GENOMIC DNA]</scope>
    <source>
        <strain evidence="5 6">MBA4</strain>
    </source>
</reference>
<evidence type="ECO:0000256" key="1">
    <source>
        <dbReference type="ARBA" id="ARBA00023015"/>
    </source>
</evidence>
<accession>A0A0P0RI34</accession>
<sequence length="104" mass="11650">MVRAVKERLAEDLQARLTLPTLAAEHGVTPFVLLRAFLREAGISPHAYQQQQRVRRAITLLQSGRAVVEVAAQTGFSDQSHFTRVFRQQTSLTPKAYQSAFVSK</sequence>
<dbReference type="SMART" id="SM00342">
    <property type="entry name" value="HTH_ARAC"/>
    <property type="match status" value="1"/>
</dbReference>
<keyword evidence="3" id="KW-0804">Transcription</keyword>
<dbReference type="PROSITE" id="PS00041">
    <property type="entry name" value="HTH_ARAC_FAMILY_1"/>
    <property type="match status" value="1"/>
</dbReference>
<evidence type="ECO:0000256" key="3">
    <source>
        <dbReference type="ARBA" id="ARBA00023163"/>
    </source>
</evidence>
<dbReference type="PANTHER" id="PTHR46796:SF2">
    <property type="entry name" value="TRANSCRIPTIONAL REGULATORY PROTEIN"/>
    <property type="match status" value="1"/>
</dbReference>
<gene>
    <name evidence="5" type="ORF">K788_0000557</name>
</gene>
<evidence type="ECO:0000313" key="5">
    <source>
        <dbReference type="EMBL" id="ALL68380.1"/>
    </source>
</evidence>
<dbReference type="GO" id="GO:0043565">
    <property type="term" value="F:sequence-specific DNA binding"/>
    <property type="evidence" value="ECO:0007669"/>
    <property type="project" value="InterPro"/>
</dbReference>
<feature type="domain" description="HTH araC/xylS-type" evidence="4">
    <location>
        <begin position="3"/>
        <end position="100"/>
    </location>
</feature>
<dbReference type="PROSITE" id="PS01124">
    <property type="entry name" value="HTH_ARAC_FAMILY_2"/>
    <property type="match status" value="1"/>
</dbReference>
<dbReference type="InterPro" id="IPR050204">
    <property type="entry name" value="AraC_XylS_family_regulators"/>
</dbReference>
<dbReference type="PANTHER" id="PTHR46796">
    <property type="entry name" value="HTH-TYPE TRANSCRIPTIONAL ACTIVATOR RHAS-RELATED"/>
    <property type="match status" value="1"/>
</dbReference>
<dbReference type="InterPro" id="IPR020449">
    <property type="entry name" value="Tscrpt_reg_AraC-type_HTH"/>
</dbReference>
<dbReference type="GO" id="GO:0003700">
    <property type="term" value="F:DNA-binding transcription factor activity"/>
    <property type="evidence" value="ECO:0007669"/>
    <property type="project" value="InterPro"/>
</dbReference>
<dbReference type="AlphaFoldDB" id="A0A0P0RI34"/>
<dbReference type="KEGG" id="bcai:K788_0000557"/>
<organism evidence="5 6">
    <name type="scientific">Paraburkholderia caribensis MBA4</name>
    <dbReference type="NCBI Taxonomy" id="1323664"/>
    <lineage>
        <taxon>Bacteria</taxon>
        <taxon>Pseudomonadati</taxon>
        <taxon>Pseudomonadota</taxon>
        <taxon>Betaproteobacteria</taxon>
        <taxon>Burkholderiales</taxon>
        <taxon>Burkholderiaceae</taxon>
        <taxon>Paraburkholderia</taxon>
    </lineage>
</organism>
<dbReference type="Pfam" id="PF12833">
    <property type="entry name" value="HTH_18"/>
    <property type="match status" value="1"/>
</dbReference>
<protein>
    <submittedName>
        <fullName evidence="5">Transcriptional regulator</fullName>
    </submittedName>
</protein>
<evidence type="ECO:0000313" key="6">
    <source>
        <dbReference type="Proteomes" id="UP000019146"/>
    </source>
</evidence>
<dbReference type="Gene3D" id="1.10.10.60">
    <property type="entry name" value="Homeodomain-like"/>
    <property type="match status" value="2"/>
</dbReference>
<dbReference type="PRINTS" id="PR00032">
    <property type="entry name" value="HTHARAC"/>
</dbReference>
<dbReference type="SUPFAM" id="SSF46689">
    <property type="entry name" value="Homeodomain-like"/>
    <property type="match status" value="2"/>
</dbReference>
<keyword evidence="2" id="KW-0238">DNA-binding</keyword>
<evidence type="ECO:0000256" key="2">
    <source>
        <dbReference type="ARBA" id="ARBA00023125"/>
    </source>
</evidence>
<dbReference type="InterPro" id="IPR018062">
    <property type="entry name" value="HTH_AraC-typ_CS"/>
</dbReference>
<dbReference type="InterPro" id="IPR009057">
    <property type="entry name" value="Homeodomain-like_sf"/>
</dbReference>